<evidence type="ECO:0000313" key="2">
    <source>
        <dbReference type="Proteomes" id="UP000272706"/>
    </source>
</evidence>
<comment type="caution">
    <text evidence="1">The sequence shown here is derived from an EMBL/GenBank/DDBJ whole genome shotgun (WGS) entry which is preliminary data.</text>
</comment>
<accession>A0A3A5LCB6</accession>
<dbReference type="Proteomes" id="UP000272706">
    <property type="component" value="Unassembled WGS sequence"/>
</dbReference>
<dbReference type="RefSeq" id="WP_120012942.1">
    <property type="nucleotide sequence ID" value="NZ_QZWZ01000002.1"/>
</dbReference>
<organism evidence="1 2">
    <name type="scientific">Mesorhizobium waimense</name>
    <dbReference type="NCBI Taxonomy" id="1300307"/>
    <lineage>
        <taxon>Bacteria</taxon>
        <taxon>Pseudomonadati</taxon>
        <taxon>Pseudomonadota</taxon>
        <taxon>Alphaproteobacteria</taxon>
        <taxon>Hyphomicrobiales</taxon>
        <taxon>Phyllobacteriaceae</taxon>
        <taxon>Mesorhizobium</taxon>
    </lineage>
</organism>
<gene>
    <name evidence="1" type="ORF">D3227_04755</name>
</gene>
<sequence length="162" mass="18408">MNHIKVDIRSSAPIFIEANADTFGRIFAAMNSEDQVSVLSAIEEHLRPHPAQWDYISFELEKPEHARVRDKLKAMLLPVGLAIQEEATAFADENRTSQLERAEKAEAELSRAMSLLERHRALAPKVITALMNRNGRDDLLIFGINRDDDASRAFLQEQKRTK</sequence>
<dbReference type="OrthoDB" id="9955999at2"/>
<reference evidence="1 2" key="1">
    <citation type="submission" date="2018-09" db="EMBL/GenBank/DDBJ databases">
        <title>Mesorhizobium carmichaelinearum sp. nov. isolated from Carmichaelinea spp. root nodules in New Zealand.</title>
        <authorList>
            <person name="De Meyer S.E."/>
        </authorList>
    </citation>
    <scope>NUCLEOTIDE SEQUENCE [LARGE SCALE GENOMIC DNA]</scope>
    <source>
        <strain evidence="1 2">ICMP19557</strain>
    </source>
</reference>
<dbReference type="AlphaFoldDB" id="A0A3A5LCB6"/>
<evidence type="ECO:0000313" key="1">
    <source>
        <dbReference type="EMBL" id="RJT41992.1"/>
    </source>
</evidence>
<protein>
    <submittedName>
        <fullName evidence="1">Uncharacterized protein</fullName>
    </submittedName>
</protein>
<keyword evidence="2" id="KW-1185">Reference proteome</keyword>
<name>A0A3A5LCB6_9HYPH</name>
<proteinExistence type="predicted"/>
<dbReference type="EMBL" id="QZWZ01000002">
    <property type="protein sequence ID" value="RJT41992.1"/>
    <property type="molecule type" value="Genomic_DNA"/>
</dbReference>